<keyword evidence="1" id="KW-0677">Repeat</keyword>
<comment type="caution">
    <text evidence="6">The sequence shown here is derived from an EMBL/GenBank/DDBJ whole genome shotgun (WGS) entry which is preliminary data.</text>
</comment>
<dbReference type="SUPFAM" id="SSF117839">
    <property type="entry name" value="WWE domain"/>
    <property type="match status" value="1"/>
</dbReference>
<evidence type="ECO:0000256" key="1">
    <source>
        <dbReference type="ARBA" id="ARBA00022737"/>
    </source>
</evidence>
<dbReference type="EMBL" id="LODT01000051">
    <property type="protein sequence ID" value="KYQ88326.1"/>
    <property type="molecule type" value="Genomic_DNA"/>
</dbReference>
<feature type="domain" description="EF-hand" evidence="4">
    <location>
        <begin position="73"/>
        <end position="108"/>
    </location>
</feature>
<dbReference type="InterPro" id="IPR050230">
    <property type="entry name" value="CALM/Myosin/TropC-like"/>
</dbReference>
<dbReference type="OrthoDB" id="9987241at2759"/>
<feature type="compositionally biased region" description="Basic and acidic residues" evidence="3">
    <location>
        <begin position="1"/>
        <end position="24"/>
    </location>
</feature>
<evidence type="ECO:0000259" key="4">
    <source>
        <dbReference type="PROSITE" id="PS50222"/>
    </source>
</evidence>
<dbReference type="SMART" id="SM00054">
    <property type="entry name" value="EFh"/>
    <property type="match status" value="2"/>
</dbReference>
<dbReference type="STRING" id="361077.A0A151Z2Z1"/>
<dbReference type="AlphaFoldDB" id="A0A151Z2Z1"/>
<evidence type="ECO:0000313" key="6">
    <source>
        <dbReference type="EMBL" id="KYQ88326.1"/>
    </source>
</evidence>
<feature type="domain" description="WWE" evidence="5">
    <location>
        <begin position="489"/>
        <end position="572"/>
    </location>
</feature>
<evidence type="ECO:0000313" key="7">
    <source>
        <dbReference type="Proteomes" id="UP000076078"/>
    </source>
</evidence>
<dbReference type="InterPro" id="IPR004170">
    <property type="entry name" value="WWE_dom"/>
</dbReference>
<feature type="compositionally biased region" description="Low complexity" evidence="3">
    <location>
        <begin position="197"/>
        <end position="209"/>
    </location>
</feature>
<dbReference type="Gene3D" id="3.30.720.50">
    <property type="match status" value="1"/>
</dbReference>
<dbReference type="OMA" id="IKNACVW"/>
<dbReference type="Pfam" id="PF02825">
    <property type="entry name" value="WWE"/>
    <property type="match status" value="1"/>
</dbReference>
<dbReference type="InterPro" id="IPR011992">
    <property type="entry name" value="EF-hand-dom_pair"/>
</dbReference>
<dbReference type="PROSITE" id="PS00018">
    <property type="entry name" value="EF_HAND_1"/>
    <property type="match status" value="2"/>
</dbReference>
<evidence type="ECO:0008006" key="8">
    <source>
        <dbReference type="Google" id="ProtNLM"/>
    </source>
</evidence>
<accession>A0A151Z2Z1</accession>
<dbReference type="Gene3D" id="1.10.238.10">
    <property type="entry name" value="EF-hand"/>
    <property type="match status" value="1"/>
</dbReference>
<evidence type="ECO:0000256" key="2">
    <source>
        <dbReference type="ARBA" id="ARBA00022837"/>
    </source>
</evidence>
<evidence type="ECO:0000256" key="3">
    <source>
        <dbReference type="SAM" id="MobiDB-lite"/>
    </source>
</evidence>
<dbReference type="PROSITE" id="PS50222">
    <property type="entry name" value="EF_HAND_2"/>
    <property type="match status" value="2"/>
</dbReference>
<dbReference type="CDD" id="cd00051">
    <property type="entry name" value="EFh"/>
    <property type="match status" value="1"/>
</dbReference>
<dbReference type="GO" id="GO:0005509">
    <property type="term" value="F:calcium ion binding"/>
    <property type="evidence" value="ECO:0007669"/>
    <property type="project" value="InterPro"/>
</dbReference>
<keyword evidence="2" id="KW-0106">Calcium</keyword>
<name>A0A151Z2Z1_TIELA</name>
<organism evidence="6 7">
    <name type="scientific">Tieghemostelium lacteum</name>
    <name type="common">Slime mold</name>
    <name type="synonym">Dictyostelium lacteum</name>
    <dbReference type="NCBI Taxonomy" id="361077"/>
    <lineage>
        <taxon>Eukaryota</taxon>
        <taxon>Amoebozoa</taxon>
        <taxon>Evosea</taxon>
        <taxon>Eumycetozoa</taxon>
        <taxon>Dictyostelia</taxon>
        <taxon>Dictyosteliales</taxon>
        <taxon>Raperosteliaceae</taxon>
        <taxon>Tieghemostelium</taxon>
    </lineage>
</organism>
<feature type="compositionally biased region" description="Basic residues" evidence="3">
    <location>
        <begin position="174"/>
        <end position="187"/>
    </location>
</feature>
<dbReference type="InterPro" id="IPR018247">
    <property type="entry name" value="EF_Hand_1_Ca_BS"/>
</dbReference>
<dbReference type="PANTHER" id="PTHR23048:SF0">
    <property type="entry name" value="CALMODULIN LIKE 3"/>
    <property type="match status" value="1"/>
</dbReference>
<dbReference type="InterPro" id="IPR037197">
    <property type="entry name" value="WWE_dom_sf"/>
</dbReference>
<feature type="region of interest" description="Disordered" evidence="3">
    <location>
        <begin position="1"/>
        <end position="40"/>
    </location>
</feature>
<feature type="domain" description="EF-hand" evidence="4">
    <location>
        <begin position="109"/>
        <end position="144"/>
    </location>
</feature>
<dbReference type="FunCoup" id="A0A151Z2Z1">
    <property type="interactions" value="738"/>
</dbReference>
<dbReference type="Pfam" id="PF13499">
    <property type="entry name" value="EF-hand_7"/>
    <property type="match status" value="1"/>
</dbReference>
<dbReference type="PANTHER" id="PTHR23048">
    <property type="entry name" value="MYOSIN LIGHT CHAIN 1, 3"/>
    <property type="match status" value="1"/>
</dbReference>
<dbReference type="PROSITE" id="PS50918">
    <property type="entry name" value="WWE"/>
    <property type="match status" value="1"/>
</dbReference>
<evidence type="ECO:0000259" key="5">
    <source>
        <dbReference type="PROSITE" id="PS50918"/>
    </source>
</evidence>
<dbReference type="GO" id="GO:0016460">
    <property type="term" value="C:myosin II complex"/>
    <property type="evidence" value="ECO:0007669"/>
    <property type="project" value="TreeGrafter"/>
</dbReference>
<dbReference type="InterPro" id="IPR002048">
    <property type="entry name" value="EF_hand_dom"/>
</dbReference>
<dbReference type="Proteomes" id="UP000076078">
    <property type="component" value="Unassembled WGS sequence"/>
</dbReference>
<dbReference type="SUPFAM" id="SSF47473">
    <property type="entry name" value="EF-hand"/>
    <property type="match status" value="1"/>
</dbReference>
<proteinExistence type="predicted"/>
<dbReference type="FunFam" id="1.10.238.10:FF:000178">
    <property type="entry name" value="Calmodulin-2 A"/>
    <property type="match status" value="1"/>
</dbReference>
<keyword evidence="7" id="KW-1185">Reference proteome</keyword>
<feature type="region of interest" description="Disordered" evidence="3">
    <location>
        <begin position="155"/>
        <end position="211"/>
    </location>
</feature>
<dbReference type="InParanoid" id="A0A151Z2Z1"/>
<feature type="compositionally biased region" description="Acidic residues" evidence="3">
    <location>
        <begin position="155"/>
        <end position="170"/>
    </location>
</feature>
<reference evidence="6 7" key="1">
    <citation type="submission" date="2015-12" db="EMBL/GenBank/DDBJ databases">
        <title>Dictyostelia acquired genes for synthesis and detection of signals that induce cell-type specialization by lateral gene transfer from prokaryotes.</title>
        <authorList>
            <person name="Gloeckner G."/>
            <person name="Schaap P."/>
        </authorList>
    </citation>
    <scope>NUCLEOTIDE SEQUENCE [LARGE SCALE GENOMIC DNA]</scope>
    <source>
        <strain evidence="6 7">TK</strain>
    </source>
</reference>
<sequence length="579" mass="65467">MVNKKDNKRKENPNVEKETKETTPKKTSPQVGGPIETRLRKKARETLDFISTGKTQQRQESLFNLLGENYTGPSEQQLKMIFNLFDVDKDGKIGAEELTAVLRSMNKRPLTKRIDKILNECDKNRNGTIECDEFIQYMQNKAIEKAKMLGLIDSEDEESEVEGGDTDEETDKTPKKKAANAKPKSATKKKEAKSGKKASATTTPKAVTKQPSFFAPQKKGSSIVHYYNPNAGVHSENNIEVDTHSNPVSAEYDLGVEGAFSEFTILFGLFYPFVDDMKCQDALKSKGFNIEITKNQKDFISKLGTADVAVVVPYKESDNTTTKEEFVGAVKNYHQTGKGLYLWSENEPFFCQTNWILEELLQCKAVGCDPGLENLKLFKPDNNNNSTHSKKQTFSSHLITSGLVTLFEGRTVSYIDKVPESMEVIATNSSDHPIIICSKEKSFQENCGRILVDTGFTKLLNEFFSAGIERYIKNACVWLLGIDQRFKLGLDSKASIQAPKETPVWQYNHGSWFDYDAEASKVVEECYQDWLLNPYIDVRSVKSGHWSYTVDFKQNKQTNLQHPSHTQRDIRRVLKKVVA</sequence>
<gene>
    <name evidence="6" type="ORF">DLAC_11025</name>
</gene>
<protein>
    <recommendedName>
        <fullName evidence="8">Calmodulin</fullName>
    </recommendedName>
</protein>